<name>A0AA35Y8N8_LACSI</name>
<dbReference type="InterPro" id="IPR039659">
    <property type="entry name" value="SPT5"/>
</dbReference>
<dbReference type="Proteomes" id="UP001177003">
    <property type="component" value="Chromosome 1"/>
</dbReference>
<dbReference type="GO" id="GO:0032044">
    <property type="term" value="C:DSIF complex"/>
    <property type="evidence" value="ECO:0007669"/>
    <property type="project" value="TreeGrafter"/>
</dbReference>
<evidence type="ECO:0000313" key="1">
    <source>
        <dbReference type="EMBL" id="CAI9269250.1"/>
    </source>
</evidence>
<dbReference type="GO" id="GO:0032784">
    <property type="term" value="P:regulation of DNA-templated transcription elongation"/>
    <property type="evidence" value="ECO:0007669"/>
    <property type="project" value="InterPro"/>
</dbReference>
<dbReference type="PANTHER" id="PTHR11125">
    <property type="entry name" value="SUPPRESSOR OF TY 5"/>
    <property type="match status" value="1"/>
</dbReference>
<keyword evidence="2" id="KW-1185">Reference proteome</keyword>
<dbReference type="PANTHER" id="PTHR11125:SF8">
    <property type="entry name" value="PROTEIN RNA-DIRECTED DNA METHYLATION 3"/>
    <property type="match status" value="1"/>
</dbReference>
<sequence>MENSFEVPNLVFHGRKSFGIVIWREKDDSIKIFEEDTERMMVVAIEARMLKKADFDKKFNALDQHKKIIYMNNTVRVLEGPLEVWAVFNCCNDNWQTVWDVLNPGFLAKGILQHVY</sequence>
<dbReference type="AlphaFoldDB" id="A0AA35Y8N8"/>
<accession>A0AA35Y8N8</accession>
<protein>
    <submittedName>
        <fullName evidence="1">Uncharacterized protein</fullName>
    </submittedName>
</protein>
<reference evidence="1" key="1">
    <citation type="submission" date="2023-04" db="EMBL/GenBank/DDBJ databases">
        <authorList>
            <person name="Vijverberg K."/>
            <person name="Xiong W."/>
            <person name="Schranz E."/>
        </authorList>
    </citation>
    <scope>NUCLEOTIDE SEQUENCE</scope>
</reference>
<dbReference type="GO" id="GO:0006368">
    <property type="term" value="P:transcription elongation by RNA polymerase II"/>
    <property type="evidence" value="ECO:0007669"/>
    <property type="project" value="TreeGrafter"/>
</dbReference>
<dbReference type="GO" id="GO:0003729">
    <property type="term" value="F:mRNA binding"/>
    <property type="evidence" value="ECO:0007669"/>
    <property type="project" value="TreeGrafter"/>
</dbReference>
<evidence type="ECO:0000313" key="2">
    <source>
        <dbReference type="Proteomes" id="UP001177003"/>
    </source>
</evidence>
<dbReference type="EMBL" id="OX465077">
    <property type="protein sequence ID" value="CAI9269250.1"/>
    <property type="molecule type" value="Genomic_DNA"/>
</dbReference>
<organism evidence="1 2">
    <name type="scientific">Lactuca saligna</name>
    <name type="common">Willowleaf lettuce</name>
    <dbReference type="NCBI Taxonomy" id="75948"/>
    <lineage>
        <taxon>Eukaryota</taxon>
        <taxon>Viridiplantae</taxon>
        <taxon>Streptophyta</taxon>
        <taxon>Embryophyta</taxon>
        <taxon>Tracheophyta</taxon>
        <taxon>Spermatophyta</taxon>
        <taxon>Magnoliopsida</taxon>
        <taxon>eudicotyledons</taxon>
        <taxon>Gunneridae</taxon>
        <taxon>Pentapetalae</taxon>
        <taxon>asterids</taxon>
        <taxon>campanulids</taxon>
        <taxon>Asterales</taxon>
        <taxon>Asteraceae</taxon>
        <taxon>Cichorioideae</taxon>
        <taxon>Cichorieae</taxon>
        <taxon>Lactucinae</taxon>
        <taxon>Lactuca</taxon>
    </lineage>
</organism>
<gene>
    <name evidence="1" type="ORF">LSALG_LOCUS9632</name>
</gene>
<proteinExistence type="predicted"/>
<dbReference type="GO" id="GO:0006357">
    <property type="term" value="P:regulation of transcription by RNA polymerase II"/>
    <property type="evidence" value="ECO:0007669"/>
    <property type="project" value="InterPro"/>
</dbReference>